<keyword evidence="1" id="KW-0732">Signal</keyword>
<evidence type="ECO:0000313" key="3">
    <source>
        <dbReference type="Proteomes" id="UP000230119"/>
    </source>
</evidence>
<dbReference type="EMBL" id="PEVA01000149">
    <property type="protein sequence ID" value="PIV08285.1"/>
    <property type="molecule type" value="Genomic_DNA"/>
</dbReference>
<comment type="caution">
    <text evidence="2">The sequence shown here is derived from an EMBL/GenBank/DDBJ whole genome shotgun (WGS) entry which is preliminary data.</text>
</comment>
<feature type="chain" id="PRO_5014960759" description="CBM-cenC domain-containing protein" evidence="1">
    <location>
        <begin position="27"/>
        <end position="203"/>
    </location>
</feature>
<evidence type="ECO:0000256" key="1">
    <source>
        <dbReference type="SAM" id="SignalP"/>
    </source>
</evidence>
<organism evidence="2 3">
    <name type="scientific">Candidatus Roizmanbacteria bacterium CG03_land_8_20_14_0_80_39_12</name>
    <dbReference type="NCBI Taxonomy" id="1974847"/>
    <lineage>
        <taxon>Bacteria</taxon>
        <taxon>Candidatus Roizmaniibacteriota</taxon>
    </lineage>
</organism>
<evidence type="ECO:0008006" key="4">
    <source>
        <dbReference type="Google" id="ProtNLM"/>
    </source>
</evidence>
<evidence type="ECO:0000313" key="2">
    <source>
        <dbReference type="EMBL" id="PIV08285.1"/>
    </source>
</evidence>
<name>A0A2M7BS16_9BACT</name>
<dbReference type="Proteomes" id="UP000230119">
    <property type="component" value="Unassembled WGS sequence"/>
</dbReference>
<gene>
    <name evidence="2" type="ORF">COS52_03510</name>
</gene>
<feature type="signal peptide" evidence="1">
    <location>
        <begin position="1"/>
        <end position="26"/>
    </location>
</feature>
<protein>
    <recommendedName>
        <fullName evidence="4">CBM-cenC domain-containing protein</fullName>
    </recommendedName>
</protein>
<proteinExistence type="predicted"/>
<reference evidence="3" key="1">
    <citation type="submission" date="2017-09" db="EMBL/GenBank/DDBJ databases">
        <title>Depth-based differentiation of microbial function through sediment-hosted aquifers and enrichment of novel symbionts in the deep terrestrial subsurface.</title>
        <authorList>
            <person name="Probst A.J."/>
            <person name="Ladd B."/>
            <person name="Jarett J.K."/>
            <person name="Geller-Mcgrath D.E."/>
            <person name="Sieber C.M.K."/>
            <person name="Emerson J.B."/>
            <person name="Anantharaman K."/>
            <person name="Thomas B.C."/>
            <person name="Malmstrom R."/>
            <person name="Stieglmeier M."/>
            <person name="Klingl A."/>
            <person name="Woyke T."/>
            <person name="Ryan C.M."/>
            <person name="Banfield J.F."/>
        </authorList>
    </citation>
    <scope>NUCLEOTIDE SEQUENCE [LARGE SCALE GENOMIC DNA]</scope>
</reference>
<sequence length="203" mass="22634">MNKFFSFIVFSFSFLFVTPLFSPAHADNIDNPQIHSEPIIKWGNTSYHDSLGARDPFVVKDQSTYYLYYDCQEDFLNPSFESNIGTNGWDTWHGTATATTEKNLFGAQSLKVTSTGADGGAYTGNYYFGDHTEANLAMPTGLEVTPNTTYIASAYVWANQSNTAQVIVQQFRDDPYGNYSVNLIASETKTTTIAGNGNWQRIF</sequence>
<feature type="non-terminal residue" evidence="2">
    <location>
        <position position="203"/>
    </location>
</feature>
<dbReference type="Gene3D" id="2.60.120.260">
    <property type="entry name" value="Galactose-binding domain-like"/>
    <property type="match status" value="1"/>
</dbReference>
<accession>A0A2M7BS16</accession>
<dbReference type="AlphaFoldDB" id="A0A2M7BS16"/>